<evidence type="ECO:0000256" key="15">
    <source>
        <dbReference type="ARBA" id="ARBA00023242"/>
    </source>
</evidence>
<dbReference type="PANTHER" id="PTHR11276:SF28">
    <property type="entry name" value="DNA POLYMERASE LAMBDA"/>
    <property type="match status" value="1"/>
</dbReference>
<dbReference type="SUPFAM" id="SSF81585">
    <property type="entry name" value="PsbU/PolX domain-like"/>
    <property type="match status" value="1"/>
</dbReference>
<feature type="domain" description="BRCT" evidence="20">
    <location>
        <begin position="37"/>
        <end position="133"/>
    </location>
</feature>
<evidence type="ECO:0000256" key="3">
    <source>
        <dbReference type="ARBA" id="ARBA00008323"/>
    </source>
</evidence>
<comment type="function">
    <text evidence="18">DNA polymerase that functions in several pathways of DNA repair. Involved in base excision repair (BER) responsible for repair of lesions that give rise to abasic (AP) sites in DNA. Also contributes to DNA double-strand break repair by non-homologous end joining and homologous recombination. Has both template-dependent and template-independent (terminal transferase) DNA polymerase activities. Has also a 5'-deoxyribose-5-phosphate lyase (dRP lyase) activity.</text>
</comment>
<evidence type="ECO:0000256" key="13">
    <source>
        <dbReference type="ARBA" id="ARBA00023211"/>
    </source>
</evidence>
<dbReference type="Proteomes" id="UP000518911">
    <property type="component" value="Unassembled WGS sequence"/>
</dbReference>
<evidence type="ECO:0000259" key="20">
    <source>
        <dbReference type="PROSITE" id="PS50172"/>
    </source>
</evidence>
<accession>A0A7L3W8Q1</accession>
<evidence type="ECO:0000256" key="8">
    <source>
        <dbReference type="ARBA" id="ARBA00022723"/>
    </source>
</evidence>
<organism evidence="21 22">
    <name type="scientific">Atlantisia rogersi</name>
    <name type="common">Inaccessible Island rail</name>
    <dbReference type="NCBI Taxonomy" id="2478892"/>
    <lineage>
        <taxon>Eukaryota</taxon>
        <taxon>Metazoa</taxon>
        <taxon>Chordata</taxon>
        <taxon>Craniata</taxon>
        <taxon>Vertebrata</taxon>
        <taxon>Euteleostomi</taxon>
        <taxon>Archelosauria</taxon>
        <taxon>Archosauria</taxon>
        <taxon>Dinosauria</taxon>
        <taxon>Saurischia</taxon>
        <taxon>Theropoda</taxon>
        <taxon>Coelurosauria</taxon>
        <taxon>Aves</taxon>
        <taxon>Neognathae</taxon>
        <taxon>Neoaves</taxon>
        <taxon>Gruiformes</taxon>
        <taxon>Rallidae</taxon>
        <taxon>Atlantisia</taxon>
    </lineage>
</organism>
<dbReference type="Pfam" id="PF14792">
    <property type="entry name" value="DNA_pol_B_palm"/>
    <property type="match status" value="1"/>
</dbReference>
<dbReference type="InterPro" id="IPR010996">
    <property type="entry name" value="HHH_MUS81"/>
</dbReference>
<dbReference type="EC" id="2.7.7.7" evidence="18"/>
<keyword evidence="15 18" id="KW-0539">Nucleus</keyword>
<dbReference type="FunFam" id="1.10.150.110:FF:000004">
    <property type="entry name" value="DNA polymerase lambda"/>
    <property type="match status" value="1"/>
</dbReference>
<evidence type="ECO:0000313" key="21">
    <source>
        <dbReference type="EMBL" id="NXV72099.1"/>
    </source>
</evidence>
<dbReference type="Gene3D" id="1.10.150.20">
    <property type="entry name" value="5' to 3' exonuclease, C-terminal subdomain"/>
    <property type="match status" value="1"/>
</dbReference>
<dbReference type="SUPFAM" id="SSF47802">
    <property type="entry name" value="DNA polymerase beta, N-terminal domain-like"/>
    <property type="match status" value="1"/>
</dbReference>
<feature type="region of interest" description="Disordered" evidence="19">
    <location>
        <begin position="1"/>
        <end position="27"/>
    </location>
</feature>
<sequence>MEPRGIVKAFPKRKKVKDDSGKSIPPKILKEEGTEIPEGEWLKPVAAYILQAGIGQARAEIFHKQIVQNGGAVHHQLSPAVTHVIVAEDMDCDRAFRLLKLTKLPSGLQLVKASWLSACIRDQKLLSTAGYSVFILRKYASATLSFLPFPNLNKRGTPVSNTVYKAFLWLPTSIPFCSLPEAKAHCFLSPHSGILMLRKVSDDEDSEGEDASVTQGDLEALISGRYPVKSSEETSDSSSSEAQPASKWVCAHSSNSKKENHNQYITEKLEVLAKAYSVQGDKWRALGYSKAINALKSYHKPVNSYQEACKIPGIGKRMAEKILEILETGHLRKLDHISESVPVLEVFSNIWGAGVKTAQMWYQQGFRTLDDIRTKATLTGQQAVGLKHYTDFLERMPREEAAEIEQTVRQAALALKPGLVCVACGSYRRGKPTCGDVDVLVTHPDGQSHRGVFSKLLDSLRRSG</sequence>
<dbReference type="PRINTS" id="PR00869">
    <property type="entry name" value="DNAPOLX"/>
</dbReference>
<dbReference type="InterPro" id="IPR027421">
    <property type="entry name" value="DNA_pol_lamdba_lyase_dom_sf"/>
</dbReference>
<evidence type="ECO:0000256" key="14">
    <source>
        <dbReference type="ARBA" id="ARBA00023239"/>
    </source>
</evidence>
<dbReference type="Pfam" id="PF10391">
    <property type="entry name" value="DNA_pol_lambd_f"/>
    <property type="match status" value="1"/>
</dbReference>
<evidence type="ECO:0000256" key="7">
    <source>
        <dbReference type="ARBA" id="ARBA00022705"/>
    </source>
</evidence>
<evidence type="ECO:0000256" key="9">
    <source>
        <dbReference type="ARBA" id="ARBA00022763"/>
    </source>
</evidence>
<evidence type="ECO:0000256" key="2">
    <source>
        <dbReference type="ARBA" id="ARBA00004123"/>
    </source>
</evidence>
<keyword evidence="13" id="KW-0464">Manganese</keyword>
<dbReference type="InterPro" id="IPR002054">
    <property type="entry name" value="DNA-dir_DNA_pol_X"/>
</dbReference>
<dbReference type="Gene3D" id="1.10.150.110">
    <property type="entry name" value="DNA polymerase beta, N-terminal domain-like"/>
    <property type="match status" value="1"/>
</dbReference>
<comment type="cofactor">
    <cofactor evidence="1">
        <name>Mn(2+)</name>
        <dbReference type="ChEBI" id="CHEBI:29035"/>
    </cofactor>
</comment>
<dbReference type="InterPro" id="IPR002008">
    <property type="entry name" value="DNA_pol_X_beta-like"/>
</dbReference>
<dbReference type="GO" id="GO:0006303">
    <property type="term" value="P:double-strand break repair via nonhomologous end joining"/>
    <property type="evidence" value="ECO:0007669"/>
    <property type="project" value="TreeGrafter"/>
</dbReference>
<dbReference type="SUPFAM" id="SSF81301">
    <property type="entry name" value="Nucleotidyltransferase"/>
    <property type="match status" value="1"/>
</dbReference>
<protein>
    <recommendedName>
        <fullName evidence="18">DNA polymerase</fullName>
        <ecNumber evidence="18">2.7.7.7</ecNumber>
    </recommendedName>
</protein>
<dbReference type="Gene3D" id="3.30.460.10">
    <property type="entry name" value="Beta Polymerase, domain 2"/>
    <property type="match status" value="1"/>
</dbReference>
<comment type="catalytic activity">
    <reaction evidence="16 18">
        <text>DNA(n) + a 2'-deoxyribonucleoside 5'-triphosphate = DNA(n+1) + diphosphate</text>
        <dbReference type="Rhea" id="RHEA:22508"/>
        <dbReference type="Rhea" id="RHEA-COMP:17339"/>
        <dbReference type="Rhea" id="RHEA-COMP:17340"/>
        <dbReference type="ChEBI" id="CHEBI:33019"/>
        <dbReference type="ChEBI" id="CHEBI:61560"/>
        <dbReference type="ChEBI" id="CHEBI:173112"/>
        <dbReference type="EC" id="2.7.7.7"/>
    </reaction>
</comment>
<dbReference type="InterPro" id="IPR001357">
    <property type="entry name" value="BRCT_dom"/>
</dbReference>
<feature type="active site" description="Nucleophile; Schiff-base intermediate with DNA; for 5'-dRP lyase activity" evidence="17">
    <location>
        <position position="321"/>
    </location>
</feature>
<dbReference type="AlphaFoldDB" id="A0A7L3W8Q1"/>
<dbReference type="InterPro" id="IPR043519">
    <property type="entry name" value="NT_sf"/>
</dbReference>
<feature type="non-terminal residue" evidence="21">
    <location>
        <position position="1"/>
    </location>
</feature>
<dbReference type="PROSITE" id="PS50172">
    <property type="entry name" value="BRCT"/>
    <property type="match status" value="1"/>
</dbReference>
<evidence type="ECO:0000256" key="12">
    <source>
        <dbReference type="ARBA" id="ARBA00023204"/>
    </source>
</evidence>
<evidence type="ECO:0000256" key="17">
    <source>
        <dbReference type="PIRSR" id="PIRSR622312-50"/>
    </source>
</evidence>
<keyword evidence="5 18" id="KW-0808">Transferase</keyword>
<dbReference type="PRINTS" id="PR00870">
    <property type="entry name" value="DNAPOLXBETA"/>
</dbReference>
<keyword evidence="7" id="KW-0235">DNA replication</keyword>
<dbReference type="FunFam" id="1.10.150.20:FF:000010">
    <property type="entry name" value="DNA polymerase lambda"/>
    <property type="match status" value="1"/>
</dbReference>
<dbReference type="Pfam" id="PF14716">
    <property type="entry name" value="HHH_8"/>
    <property type="match status" value="1"/>
</dbReference>
<dbReference type="GO" id="GO:0003677">
    <property type="term" value="F:DNA binding"/>
    <property type="evidence" value="ECO:0007669"/>
    <property type="project" value="UniProtKB-UniRule"/>
</dbReference>
<dbReference type="GO" id="GO:0003887">
    <property type="term" value="F:DNA-directed DNA polymerase activity"/>
    <property type="evidence" value="ECO:0007669"/>
    <property type="project" value="UniProtKB-UniRule"/>
</dbReference>
<evidence type="ECO:0000256" key="4">
    <source>
        <dbReference type="ARBA" id="ARBA00022634"/>
    </source>
</evidence>
<dbReference type="SUPFAM" id="SSF52113">
    <property type="entry name" value="BRCT domain"/>
    <property type="match status" value="1"/>
</dbReference>
<evidence type="ECO:0000313" key="22">
    <source>
        <dbReference type="Proteomes" id="UP000518911"/>
    </source>
</evidence>
<dbReference type="OrthoDB" id="205514at2759"/>
<evidence type="ECO:0000256" key="10">
    <source>
        <dbReference type="ARBA" id="ARBA00022932"/>
    </source>
</evidence>
<dbReference type="InterPro" id="IPR036420">
    <property type="entry name" value="BRCT_dom_sf"/>
</dbReference>
<dbReference type="EMBL" id="VZUJ01043953">
    <property type="protein sequence ID" value="NXV72099.1"/>
    <property type="molecule type" value="Genomic_DNA"/>
</dbReference>
<dbReference type="GO" id="GO:0046872">
    <property type="term" value="F:metal ion binding"/>
    <property type="evidence" value="ECO:0007669"/>
    <property type="project" value="UniProtKB-UniRule"/>
</dbReference>
<evidence type="ECO:0000256" key="16">
    <source>
        <dbReference type="ARBA" id="ARBA00049244"/>
    </source>
</evidence>
<proteinExistence type="inferred from homology"/>
<dbReference type="FunFam" id="3.30.460.10:FF:000020">
    <property type="entry name" value="DNA polymerase lambda"/>
    <property type="match status" value="1"/>
</dbReference>
<dbReference type="GO" id="GO:0006260">
    <property type="term" value="P:DNA replication"/>
    <property type="evidence" value="ECO:0007669"/>
    <property type="project" value="UniProtKB-KW"/>
</dbReference>
<evidence type="ECO:0000256" key="6">
    <source>
        <dbReference type="ARBA" id="ARBA00022695"/>
    </source>
</evidence>
<keyword evidence="10 18" id="KW-0239">DNA-directed DNA polymerase</keyword>
<evidence type="ECO:0000256" key="11">
    <source>
        <dbReference type="ARBA" id="ARBA00023125"/>
    </source>
</evidence>
<dbReference type="PROSITE" id="PS00522">
    <property type="entry name" value="DNA_POLYMERASE_X"/>
    <property type="match status" value="1"/>
</dbReference>
<keyword evidence="8" id="KW-0479">Metal-binding</keyword>
<dbReference type="GO" id="GO:0005634">
    <property type="term" value="C:nucleus"/>
    <property type="evidence" value="ECO:0007669"/>
    <property type="project" value="UniProtKB-SubCell"/>
</dbReference>
<comment type="subcellular location">
    <subcellularLocation>
        <location evidence="2 18">Nucleus</location>
    </subcellularLocation>
</comment>
<evidence type="ECO:0000256" key="19">
    <source>
        <dbReference type="SAM" id="MobiDB-lite"/>
    </source>
</evidence>
<dbReference type="SMART" id="SM00483">
    <property type="entry name" value="POLXc"/>
    <property type="match status" value="1"/>
</dbReference>
<comment type="caution">
    <text evidence="21">The sequence shown here is derived from an EMBL/GenBank/DDBJ whole genome shotgun (WGS) entry which is preliminary data.</text>
</comment>
<name>A0A7L3W8Q1_9GRUI</name>
<keyword evidence="4" id="KW-0237">DNA synthesis</keyword>
<gene>
    <name evidence="21" type="primary">Poll</name>
    <name evidence="21" type="ORF">ATLROG_R03151</name>
</gene>
<dbReference type="InterPro" id="IPR018944">
    <property type="entry name" value="DNA_pol_lambd_fingers_domain"/>
</dbReference>
<dbReference type="PANTHER" id="PTHR11276">
    <property type="entry name" value="DNA POLYMERASE TYPE-X FAMILY MEMBER"/>
    <property type="match status" value="1"/>
</dbReference>
<keyword evidence="14" id="KW-0456">Lyase</keyword>
<comment type="similarity">
    <text evidence="3 18">Belongs to the DNA polymerase type-X family.</text>
</comment>
<dbReference type="InterPro" id="IPR028207">
    <property type="entry name" value="DNA_pol_B_palm_palm"/>
</dbReference>
<dbReference type="InterPro" id="IPR019843">
    <property type="entry name" value="DNA_pol-X_BS"/>
</dbReference>
<dbReference type="FunFam" id="3.40.50.10190:FF:000031">
    <property type="entry name" value="DNA polymerase"/>
    <property type="match status" value="1"/>
</dbReference>
<dbReference type="Gene3D" id="3.40.50.10190">
    <property type="entry name" value="BRCT domain"/>
    <property type="match status" value="1"/>
</dbReference>
<keyword evidence="22" id="KW-1185">Reference proteome</keyword>
<evidence type="ECO:0000256" key="18">
    <source>
        <dbReference type="RuleBase" id="RU366014"/>
    </source>
</evidence>
<feature type="region of interest" description="Disordered" evidence="19">
    <location>
        <begin position="229"/>
        <end position="254"/>
    </location>
</feature>
<reference evidence="21 22" key="1">
    <citation type="submission" date="2019-09" db="EMBL/GenBank/DDBJ databases">
        <title>Bird 10,000 Genomes (B10K) Project - Family phase.</title>
        <authorList>
            <person name="Zhang G."/>
        </authorList>
    </citation>
    <scope>NUCLEOTIDE SEQUENCE [LARGE SCALE GENOMIC DNA]</scope>
    <source>
        <strain evidence="21">OUT-0055</strain>
        <tissue evidence="21">Blood</tissue>
    </source>
</reference>
<feature type="non-terminal residue" evidence="21">
    <location>
        <position position="464"/>
    </location>
</feature>
<dbReference type="Pfam" id="PF00533">
    <property type="entry name" value="BRCT"/>
    <property type="match status" value="1"/>
</dbReference>
<dbReference type="GO" id="GO:0016829">
    <property type="term" value="F:lyase activity"/>
    <property type="evidence" value="ECO:0007669"/>
    <property type="project" value="UniProtKB-KW"/>
</dbReference>
<dbReference type="CDD" id="cd00141">
    <property type="entry name" value="NT_POLXc"/>
    <property type="match status" value="1"/>
</dbReference>
<keyword evidence="6 18" id="KW-0548">Nucleotidyltransferase</keyword>
<evidence type="ECO:0000256" key="5">
    <source>
        <dbReference type="ARBA" id="ARBA00022679"/>
    </source>
</evidence>
<dbReference type="InterPro" id="IPR022312">
    <property type="entry name" value="DNA_pol_X"/>
</dbReference>
<evidence type="ECO:0000256" key="1">
    <source>
        <dbReference type="ARBA" id="ARBA00001936"/>
    </source>
</evidence>
<keyword evidence="11" id="KW-0238">DNA-binding</keyword>
<keyword evidence="9 18" id="KW-0227">DNA damage</keyword>
<keyword evidence="12 18" id="KW-0234">DNA repair</keyword>